<dbReference type="Pfam" id="PF04860">
    <property type="entry name" value="Phage_portal"/>
    <property type="match status" value="1"/>
</dbReference>
<dbReference type="InterPro" id="IPR006944">
    <property type="entry name" value="Phage/GTA_portal"/>
</dbReference>
<proteinExistence type="predicted"/>
<organism evidence="1 2">
    <name type="scientific">Hymenobacter psychrophilus</name>
    <dbReference type="NCBI Taxonomy" id="651662"/>
    <lineage>
        <taxon>Bacteria</taxon>
        <taxon>Pseudomonadati</taxon>
        <taxon>Bacteroidota</taxon>
        <taxon>Cytophagia</taxon>
        <taxon>Cytophagales</taxon>
        <taxon>Hymenobacteraceae</taxon>
        <taxon>Hymenobacter</taxon>
    </lineage>
</organism>
<gene>
    <name evidence="1" type="ORF">SAMN04488069_12614</name>
</gene>
<reference evidence="2" key="1">
    <citation type="submission" date="2016-10" db="EMBL/GenBank/DDBJ databases">
        <authorList>
            <person name="Varghese N."/>
            <person name="Submissions S."/>
        </authorList>
    </citation>
    <scope>NUCLEOTIDE SEQUENCE [LARGE SCALE GENOMIC DNA]</scope>
    <source>
        <strain evidence="2">CGMCC 1.8975</strain>
    </source>
</reference>
<accession>A0A1H3PAN1</accession>
<dbReference type="OrthoDB" id="875821at2"/>
<keyword evidence="2" id="KW-1185">Reference proteome</keyword>
<evidence type="ECO:0000313" key="1">
    <source>
        <dbReference type="EMBL" id="SDY98131.1"/>
    </source>
</evidence>
<protein>
    <submittedName>
        <fullName evidence="1">Phage portal protein, HK97 family</fullName>
    </submittedName>
</protein>
<dbReference type="AlphaFoldDB" id="A0A1H3PAN1"/>
<evidence type="ECO:0000313" key="2">
    <source>
        <dbReference type="Proteomes" id="UP000199249"/>
    </source>
</evidence>
<name>A0A1H3PAN1_9BACT</name>
<dbReference type="EMBL" id="FNOV01000026">
    <property type="protein sequence ID" value="SDY98131.1"/>
    <property type="molecule type" value="Genomic_DNA"/>
</dbReference>
<dbReference type="STRING" id="651662.SAMN04488069_12614"/>
<dbReference type="Proteomes" id="UP000199249">
    <property type="component" value="Unassembled WGS sequence"/>
</dbReference>
<sequence>MGSLMQLTKQALGLEPVAPTRLDVKLLSGTTDYLGRTAPMLQYTNGEQARWLSTDAGELTKTGYSNHATAYSVISYILTTAAAVPWGAYTVKSDDTVERLAKHPLADLLYRPNPRHSWADIVLHSLGYLLTCGNAYTIGVRPEMGSRAGKVGEIWPMPPTLQVKGGGWMEEVTGYELDKANGGKETWAPEEILHLKYWNPDGTRYGLSPVAAGIHSLTAAKSGIEARVRQYQNQGPPGVIYDESNTEPWTSEQLSGFRSFLRSFFGNGRRRGEIPVLGGKLGYLNLGLSPVDLDVLAAIPHDKDAVCDLYHFPGQLLNGAKGSTFNNVSEARRALYTTCITPLLSVLRDGLNRWLGEQYGDGVYIDFDLSGIPELQADKKDQVAMLKDAYWITTQEKQRIMGVEVDDSLPKYLFPAGLLTAEQLSAPTEPLA</sequence>